<evidence type="ECO:0000256" key="2">
    <source>
        <dbReference type="ARBA" id="ARBA00022670"/>
    </source>
</evidence>
<evidence type="ECO:0000259" key="9">
    <source>
        <dbReference type="SMART" id="SM00645"/>
    </source>
</evidence>
<comment type="similarity">
    <text evidence="1">Belongs to the peptidase C1 family.</text>
</comment>
<accession>A0A2P5EDP4</accession>
<keyword evidence="5" id="KW-0788">Thiol protease</keyword>
<organism evidence="11 12">
    <name type="scientific">Trema orientale</name>
    <name type="common">Charcoal tree</name>
    <name type="synonym">Celtis orientalis</name>
    <dbReference type="NCBI Taxonomy" id="63057"/>
    <lineage>
        <taxon>Eukaryota</taxon>
        <taxon>Viridiplantae</taxon>
        <taxon>Streptophyta</taxon>
        <taxon>Embryophyta</taxon>
        <taxon>Tracheophyta</taxon>
        <taxon>Spermatophyta</taxon>
        <taxon>Magnoliopsida</taxon>
        <taxon>eudicotyledons</taxon>
        <taxon>Gunneridae</taxon>
        <taxon>Pentapetalae</taxon>
        <taxon>rosids</taxon>
        <taxon>fabids</taxon>
        <taxon>Rosales</taxon>
        <taxon>Cannabaceae</taxon>
        <taxon>Trema</taxon>
    </lineage>
</organism>
<dbReference type="GO" id="GO:0006508">
    <property type="term" value="P:proteolysis"/>
    <property type="evidence" value="ECO:0007669"/>
    <property type="project" value="UniProtKB-KW"/>
</dbReference>
<dbReference type="AlphaFoldDB" id="A0A2P5EDP4"/>
<evidence type="ECO:0000313" key="12">
    <source>
        <dbReference type="Proteomes" id="UP000237000"/>
    </source>
</evidence>
<keyword evidence="7" id="KW-0325">Glycoprotein</keyword>
<dbReference type="FunCoup" id="A0A2P5EDP4">
    <property type="interactions" value="123"/>
</dbReference>
<dbReference type="Pfam" id="PF08246">
    <property type="entry name" value="Inhibitor_I29"/>
    <property type="match status" value="1"/>
</dbReference>
<dbReference type="PRINTS" id="PR00705">
    <property type="entry name" value="PAPAIN"/>
</dbReference>
<dbReference type="Proteomes" id="UP000237000">
    <property type="component" value="Unassembled WGS sequence"/>
</dbReference>
<evidence type="ECO:0000256" key="1">
    <source>
        <dbReference type="ARBA" id="ARBA00008455"/>
    </source>
</evidence>
<dbReference type="GO" id="GO:0008234">
    <property type="term" value="F:cysteine-type peptidase activity"/>
    <property type="evidence" value="ECO:0007669"/>
    <property type="project" value="UniProtKB-KW"/>
</dbReference>
<dbReference type="InterPro" id="IPR025660">
    <property type="entry name" value="Pept_his_AS"/>
</dbReference>
<keyword evidence="3 8" id="KW-0732">Signal</keyword>
<comment type="caution">
    <text evidence="11">The sequence shown here is derived from an EMBL/GenBank/DDBJ whole genome shotgun (WGS) entry which is preliminary data.</text>
</comment>
<evidence type="ECO:0000256" key="8">
    <source>
        <dbReference type="SAM" id="SignalP"/>
    </source>
</evidence>
<dbReference type="InterPro" id="IPR039417">
    <property type="entry name" value="Peptidase_C1A_papain-like"/>
</dbReference>
<protein>
    <submittedName>
        <fullName evidence="11">Cyseine protease</fullName>
    </submittedName>
</protein>
<dbReference type="STRING" id="63057.A0A2P5EDP4"/>
<dbReference type="PROSITE" id="PS00640">
    <property type="entry name" value="THIOL_PROTEASE_ASN"/>
    <property type="match status" value="1"/>
</dbReference>
<dbReference type="SMART" id="SM00645">
    <property type="entry name" value="Pept_C1"/>
    <property type="match status" value="1"/>
</dbReference>
<dbReference type="PANTHER" id="PTHR12411">
    <property type="entry name" value="CYSTEINE PROTEASE FAMILY C1-RELATED"/>
    <property type="match status" value="1"/>
</dbReference>
<dbReference type="PROSITE" id="PS00639">
    <property type="entry name" value="THIOL_PROTEASE_HIS"/>
    <property type="match status" value="1"/>
</dbReference>
<evidence type="ECO:0000256" key="7">
    <source>
        <dbReference type="ARBA" id="ARBA00023180"/>
    </source>
</evidence>
<evidence type="ECO:0000259" key="10">
    <source>
        <dbReference type="SMART" id="SM00848"/>
    </source>
</evidence>
<dbReference type="CDD" id="cd02248">
    <property type="entry name" value="Peptidase_C1A"/>
    <property type="match status" value="1"/>
</dbReference>
<evidence type="ECO:0000256" key="4">
    <source>
        <dbReference type="ARBA" id="ARBA00022801"/>
    </source>
</evidence>
<dbReference type="InterPro" id="IPR025661">
    <property type="entry name" value="Pept_asp_AS"/>
</dbReference>
<evidence type="ECO:0000256" key="5">
    <source>
        <dbReference type="ARBA" id="ARBA00022807"/>
    </source>
</evidence>
<dbReference type="FunFam" id="3.90.70.10:FF:000067">
    <property type="entry name" value="Senescence-specific cysteine protease"/>
    <property type="match status" value="1"/>
</dbReference>
<dbReference type="InterPro" id="IPR013128">
    <property type="entry name" value="Peptidase_C1A"/>
</dbReference>
<evidence type="ECO:0000256" key="3">
    <source>
        <dbReference type="ARBA" id="ARBA00022729"/>
    </source>
</evidence>
<dbReference type="InterPro" id="IPR038765">
    <property type="entry name" value="Papain-like_cys_pep_sf"/>
</dbReference>
<keyword evidence="4" id="KW-0378">Hydrolase</keyword>
<proteinExistence type="inferred from homology"/>
<keyword evidence="12" id="KW-1185">Reference proteome</keyword>
<dbReference type="InterPro" id="IPR013201">
    <property type="entry name" value="Prot_inhib_I29"/>
</dbReference>
<dbReference type="SUPFAM" id="SSF54001">
    <property type="entry name" value="Cysteine proteinases"/>
    <property type="match status" value="1"/>
</dbReference>
<feature type="domain" description="Peptidase C1A papain C-terminal" evidence="9">
    <location>
        <begin position="126"/>
        <end position="349"/>
    </location>
</feature>
<feature type="signal peptide" evidence="8">
    <location>
        <begin position="1"/>
        <end position="22"/>
    </location>
</feature>
<dbReference type="InParanoid" id="A0A2P5EDP4"/>
<gene>
    <name evidence="11" type="primary">TorCP16</name>
    <name evidence="11" type="ORF">TorRG33x02_204630</name>
</gene>
<feature type="domain" description="Cathepsin propeptide inhibitor" evidence="10">
    <location>
        <begin position="34"/>
        <end position="91"/>
    </location>
</feature>
<dbReference type="InterPro" id="IPR000169">
    <property type="entry name" value="Pept_cys_AS"/>
</dbReference>
<dbReference type="Gene3D" id="3.90.70.10">
    <property type="entry name" value="Cysteine proteinases"/>
    <property type="match status" value="1"/>
</dbReference>
<dbReference type="PROSITE" id="PS00139">
    <property type="entry name" value="THIOL_PROTEASE_CYS"/>
    <property type="match status" value="1"/>
</dbReference>
<dbReference type="InterPro" id="IPR000668">
    <property type="entry name" value="Peptidase_C1A_C"/>
</dbReference>
<dbReference type="Pfam" id="PF00112">
    <property type="entry name" value="Peptidase_C1"/>
    <property type="match status" value="1"/>
</dbReference>
<keyword evidence="2 11" id="KW-0645">Protease</keyword>
<feature type="chain" id="PRO_5018569451" evidence="8">
    <location>
        <begin position="23"/>
        <end position="362"/>
    </location>
</feature>
<reference evidence="12" key="1">
    <citation type="submission" date="2016-06" db="EMBL/GenBank/DDBJ databases">
        <title>Parallel loss of symbiosis genes in relatives of nitrogen-fixing non-legume Parasponia.</title>
        <authorList>
            <person name="Van Velzen R."/>
            <person name="Holmer R."/>
            <person name="Bu F."/>
            <person name="Rutten L."/>
            <person name="Van Zeijl A."/>
            <person name="Liu W."/>
            <person name="Santuari L."/>
            <person name="Cao Q."/>
            <person name="Sharma T."/>
            <person name="Shen D."/>
            <person name="Roswanjaya Y."/>
            <person name="Wardhani T."/>
            <person name="Kalhor M.S."/>
            <person name="Jansen J."/>
            <person name="Van den Hoogen J."/>
            <person name="Gungor B."/>
            <person name="Hartog M."/>
            <person name="Hontelez J."/>
            <person name="Verver J."/>
            <person name="Yang W.-C."/>
            <person name="Schijlen E."/>
            <person name="Repin R."/>
            <person name="Schilthuizen M."/>
            <person name="Schranz E."/>
            <person name="Heidstra R."/>
            <person name="Miyata K."/>
            <person name="Fedorova E."/>
            <person name="Kohlen W."/>
            <person name="Bisseling T."/>
            <person name="Smit S."/>
            <person name="Geurts R."/>
        </authorList>
    </citation>
    <scope>NUCLEOTIDE SEQUENCE [LARGE SCALE GENOMIC DNA]</scope>
    <source>
        <strain evidence="12">cv. RG33-2</strain>
    </source>
</reference>
<sequence length="362" mass="40424">MDFTIVVTVLLILGTLASQAMSRTYYKSGLVNTYEQWMRQYDRSYADNAEKERRFNIFKNTLNYVDKFNNEGKQPYKLGLNRFADLTSEEVLRNFTGYKPPPFRSFSSASTEHDSFLYKNLTANDVPASVDWRNQGAVTDVRTQFQCGCCWAFATVAAVEGIAKIKTGNLVPLSVQQLIDCSTSHWNHGCHGGYMENAYAYIIQNGGITTDASYPYLDRDDLGCRATGNGGLNNAANSVRITGYEHLPRDSEEALLKAVSGQPVSVCIEVSQHFQMYRSGVFTGEDCRGMTNHAVTIVGYGTTEDGIKYWLAKNSWGRDWGENGYMRILRDAQSPQGVCGLATFSSYPTISATSNDKYCNRD</sequence>
<dbReference type="EMBL" id="JXTC01000174">
    <property type="protein sequence ID" value="PON83657.1"/>
    <property type="molecule type" value="Genomic_DNA"/>
</dbReference>
<evidence type="ECO:0000313" key="11">
    <source>
        <dbReference type="EMBL" id="PON83657.1"/>
    </source>
</evidence>
<keyword evidence="6" id="KW-1015">Disulfide bond</keyword>
<dbReference type="OrthoDB" id="10253408at2759"/>
<evidence type="ECO:0000256" key="6">
    <source>
        <dbReference type="ARBA" id="ARBA00023157"/>
    </source>
</evidence>
<name>A0A2P5EDP4_TREOI</name>
<dbReference type="SMART" id="SM00848">
    <property type="entry name" value="Inhibitor_I29"/>
    <property type="match status" value="1"/>
</dbReference>